<evidence type="ECO:0000313" key="3">
    <source>
        <dbReference type="Proteomes" id="UP000034050"/>
    </source>
</evidence>
<comment type="caution">
    <text evidence="2">The sequence shown here is derived from an EMBL/GenBank/DDBJ whole genome shotgun (WGS) entry which is preliminary data.</text>
</comment>
<organism evidence="2 3">
    <name type="scientific">Candidatus Gottesmanbacteria bacterium GW2011_GWB1_43_11</name>
    <dbReference type="NCBI Taxonomy" id="1618446"/>
    <lineage>
        <taxon>Bacteria</taxon>
        <taxon>Candidatus Gottesmaniibacteriota</taxon>
    </lineage>
</organism>
<dbReference type="Gene3D" id="3.90.1150.200">
    <property type="match status" value="1"/>
</dbReference>
<dbReference type="Pfam" id="PF08818">
    <property type="entry name" value="DUF1801"/>
    <property type="match status" value="1"/>
</dbReference>
<gene>
    <name evidence="2" type="ORF">UV61_C0001G0019</name>
</gene>
<dbReference type="SUPFAM" id="SSF159888">
    <property type="entry name" value="YdhG-like"/>
    <property type="match status" value="1"/>
</dbReference>
<name>A0A0G1CQ90_9BACT</name>
<accession>A0A0G1CQ90</accession>
<evidence type="ECO:0000259" key="1">
    <source>
        <dbReference type="Pfam" id="PF08818"/>
    </source>
</evidence>
<feature type="domain" description="YdhG-like" evidence="1">
    <location>
        <begin position="20"/>
        <end position="114"/>
    </location>
</feature>
<dbReference type="AlphaFoldDB" id="A0A0G1CQ90"/>
<dbReference type="PATRIC" id="fig|1618446.3.peg.24"/>
<protein>
    <recommendedName>
        <fullName evidence="1">YdhG-like domain-containing protein</fullName>
    </recommendedName>
</protein>
<reference evidence="2 3" key="1">
    <citation type="journal article" date="2015" name="Nature">
        <title>rRNA introns, odd ribosomes, and small enigmatic genomes across a large radiation of phyla.</title>
        <authorList>
            <person name="Brown C.T."/>
            <person name="Hug L.A."/>
            <person name="Thomas B.C."/>
            <person name="Sharon I."/>
            <person name="Castelle C.J."/>
            <person name="Singh A."/>
            <person name="Wilkins M.J."/>
            <person name="Williams K.H."/>
            <person name="Banfield J.F."/>
        </authorList>
    </citation>
    <scope>NUCLEOTIDE SEQUENCE [LARGE SCALE GENOMIC DNA]</scope>
</reference>
<sequence length="124" mass="14164">MKPSEQIDQLITGLNGWRGKMLANLRKIIHDCDPEIIEEWKWMGSPCWSHDGLICVANAHKDKVKLTFSQGASLSDPDKLFNAGRQGNRWRAIDLYEGDKIKENALKILIRAAIDHNKVKKSRK</sequence>
<dbReference type="InterPro" id="IPR014922">
    <property type="entry name" value="YdhG-like"/>
</dbReference>
<dbReference type="Proteomes" id="UP000034050">
    <property type="component" value="Unassembled WGS sequence"/>
</dbReference>
<proteinExistence type="predicted"/>
<evidence type="ECO:0000313" key="2">
    <source>
        <dbReference type="EMBL" id="KKS87612.1"/>
    </source>
</evidence>
<dbReference type="EMBL" id="LCFD01000001">
    <property type="protein sequence ID" value="KKS87612.1"/>
    <property type="molecule type" value="Genomic_DNA"/>
</dbReference>